<sequence length="132" mass="13523">MPPTPGSFGDAVKVEPHVKPDTVGTASTQATPSAVKEEVAINPLTMNNPKLNAMMSEHRRMDASTNLQLPAGAVGTPKAIIATSRGDATSSAAAAATPAPPASSEVPMSVLNELSNEDLASHVDSLLTFYNA</sequence>
<feature type="compositionally biased region" description="Low complexity" evidence="1">
    <location>
        <begin position="88"/>
        <end position="97"/>
    </location>
</feature>
<evidence type="ECO:0000256" key="1">
    <source>
        <dbReference type="SAM" id="MobiDB-lite"/>
    </source>
</evidence>
<feature type="non-terminal residue" evidence="2">
    <location>
        <position position="132"/>
    </location>
</feature>
<dbReference type="AlphaFoldDB" id="A0A833SNM1"/>
<evidence type="ECO:0000313" key="2">
    <source>
        <dbReference type="EMBL" id="KAF4027675.1"/>
    </source>
</evidence>
<organism evidence="2 3">
    <name type="scientific">Phytophthora infestans</name>
    <name type="common">Potato late blight agent</name>
    <name type="synonym">Botrytis infestans</name>
    <dbReference type="NCBI Taxonomy" id="4787"/>
    <lineage>
        <taxon>Eukaryota</taxon>
        <taxon>Sar</taxon>
        <taxon>Stramenopiles</taxon>
        <taxon>Oomycota</taxon>
        <taxon>Peronosporomycetes</taxon>
        <taxon>Peronosporales</taxon>
        <taxon>Peronosporaceae</taxon>
        <taxon>Phytophthora</taxon>
    </lineage>
</organism>
<name>A0A833SNM1_PHYIN</name>
<gene>
    <name evidence="2" type="ORF">GN244_ATG20693</name>
</gene>
<reference evidence="2" key="1">
    <citation type="submission" date="2020-04" db="EMBL/GenBank/DDBJ databases">
        <title>Hybrid Assembly of Korean Phytophthora infestans isolates.</title>
        <authorList>
            <person name="Prokchorchik M."/>
            <person name="Lee Y."/>
            <person name="Seo J."/>
            <person name="Cho J.-H."/>
            <person name="Park Y.-E."/>
            <person name="Jang D.-C."/>
            <person name="Im J.-S."/>
            <person name="Choi J.-G."/>
            <person name="Park H.-J."/>
            <person name="Lee G.-B."/>
            <person name="Lee Y.-G."/>
            <person name="Hong S.-Y."/>
            <person name="Cho K."/>
            <person name="Sohn K.H."/>
        </authorList>
    </citation>
    <scope>NUCLEOTIDE SEQUENCE</scope>
    <source>
        <strain evidence="2">KR_1_A1</strain>
    </source>
</reference>
<proteinExistence type="predicted"/>
<feature type="region of interest" description="Disordered" evidence="1">
    <location>
        <begin position="84"/>
        <end position="105"/>
    </location>
</feature>
<dbReference type="Proteomes" id="UP000602510">
    <property type="component" value="Unassembled WGS sequence"/>
</dbReference>
<dbReference type="EMBL" id="WSZM01001340">
    <property type="protein sequence ID" value="KAF4027675.1"/>
    <property type="molecule type" value="Genomic_DNA"/>
</dbReference>
<comment type="caution">
    <text evidence="2">The sequence shown here is derived from an EMBL/GenBank/DDBJ whole genome shotgun (WGS) entry which is preliminary data.</text>
</comment>
<protein>
    <submittedName>
        <fullName evidence="2">Uncharacterized protein</fullName>
    </submittedName>
</protein>
<keyword evidence="3" id="KW-1185">Reference proteome</keyword>
<evidence type="ECO:0000313" key="3">
    <source>
        <dbReference type="Proteomes" id="UP000602510"/>
    </source>
</evidence>
<accession>A0A833SNM1</accession>